<dbReference type="Pfam" id="PF22481">
    <property type="entry name" value="DUF6985"/>
    <property type="match status" value="1"/>
</dbReference>
<dbReference type="RefSeq" id="WP_338398674.1">
    <property type="nucleotide sequence ID" value="NZ_AP025294.1"/>
</dbReference>
<dbReference type="Proteomes" id="UP001354989">
    <property type="component" value="Plasmid pPP2"/>
</dbReference>
<keyword evidence="2" id="KW-0614">Plasmid</keyword>
<organism evidence="2 3">
    <name type="scientific">Persicobacter psychrovividus</name>
    <dbReference type="NCBI Taxonomy" id="387638"/>
    <lineage>
        <taxon>Bacteria</taxon>
        <taxon>Pseudomonadati</taxon>
        <taxon>Bacteroidota</taxon>
        <taxon>Cytophagia</taxon>
        <taxon>Cytophagales</taxon>
        <taxon>Persicobacteraceae</taxon>
        <taxon>Persicobacter</taxon>
    </lineage>
</organism>
<accession>A0ABM7VKH2</accession>
<gene>
    <name evidence="2" type="ORF">PEPS_36450</name>
</gene>
<proteinExistence type="predicted"/>
<reference evidence="2 3" key="1">
    <citation type="submission" date="2021-12" db="EMBL/GenBank/DDBJ databases">
        <title>Genome sequencing of bacteria with rrn-lacking chromosome and rrn-plasmid.</title>
        <authorList>
            <person name="Anda M."/>
            <person name="Iwasaki W."/>
        </authorList>
    </citation>
    <scope>NUCLEOTIDE SEQUENCE [LARGE SCALE GENOMIC DNA]</scope>
    <source>
        <strain evidence="2 3">NBRC 101262</strain>
        <plasmid evidence="2 3">pPP2</plasmid>
    </source>
</reference>
<keyword evidence="3" id="KW-1185">Reference proteome</keyword>
<sequence length="153" mass="17805">MKSRITGELLPCDYDEDLFESVPISIPYFDNKELKVSFVEAKYEPYLNEADKVLESFLNKDKELRLADSQIVYDYYAQTLKHGYCKDLNISSMSDIWNFVNPNEIIIDWEDEGKYYLCVSCGCSWEEEHGLQLVFKNGESLTRASGHDGHYED</sequence>
<evidence type="ECO:0000259" key="1">
    <source>
        <dbReference type="Pfam" id="PF22481"/>
    </source>
</evidence>
<dbReference type="EMBL" id="AP025294">
    <property type="protein sequence ID" value="BDD01365.1"/>
    <property type="molecule type" value="Genomic_DNA"/>
</dbReference>
<name>A0ABM7VKH2_9BACT</name>
<dbReference type="InterPro" id="IPR054254">
    <property type="entry name" value="DUF6985"/>
</dbReference>
<feature type="domain" description="DUF6985" evidence="1">
    <location>
        <begin position="15"/>
        <end position="150"/>
    </location>
</feature>
<protein>
    <recommendedName>
        <fullName evidence="1">DUF6985 domain-containing protein</fullName>
    </recommendedName>
</protein>
<geneLocation type="plasmid" evidence="2 3">
    <name>pPP2</name>
</geneLocation>
<evidence type="ECO:0000313" key="3">
    <source>
        <dbReference type="Proteomes" id="UP001354989"/>
    </source>
</evidence>
<evidence type="ECO:0000313" key="2">
    <source>
        <dbReference type="EMBL" id="BDD01365.1"/>
    </source>
</evidence>